<accession>A0AAW4PJK4</accession>
<gene>
    <name evidence="5" type="ORF">EGH23_25215</name>
</gene>
<evidence type="ECO:0000256" key="2">
    <source>
        <dbReference type="ARBA" id="ARBA00023008"/>
    </source>
</evidence>
<dbReference type="InterPro" id="IPR008972">
    <property type="entry name" value="Cupredoxin"/>
</dbReference>
<reference evidence="5 6" key="1">
    <citation type="submission" date="2021-06" db="EMBL/GenBank/DDBJ databases">
        <title>Halomicroarcula sp. a new haloarchaeum isolated from saline soil.</title>
        <authorList>
            <person name="Duran-Viseras A."/>
            <person name="Sanchez-Porro C."/>
            <person name="Ventosa A."/>
        </authorList>
    </citation>
    <scope>NUCLEOTIDE SEQUENCE [LARGE SCALE GENOMIC DNA]</scope>
    <source>
        <strain evidence="5 6">F27</strain>
    </source>
</reference>
<proteinExistence type="predicted"/>
<dbReference type="GO" id="GO:0005507">
    <property type="term" value="F:copper ion binding"/>
    <property type="evidence" value="ECO:0007669"/>
    <property type="project" value="InterPro"/>
</dbReference>
<evidence type="ECO:0000256" key="1">
    <source>
        <dbReference type="ARBA" id="ARBA00022723"/>
    </source>
</evidence>
<keyword evidence="2" id="KW-0186">Copper</keyword>
<keyword evidence="1" id="KW-0479">Metal-binding</keyword>
<dbReference type="GO" id="GO:0009055">
    <property type="term" value="F:electron transfer activity"/>
    <property type="evidence" value="ECO:0007669"/>
    <property type="project" value="InterPro"/>
</dbReference>
<evidence type="ECO:0000259" key="4">
    <source>
        <dbReference type="Pfam" id="PF00127"/>
    </source>
</evidence>
<comment type="caution">
    <text evidence="5">The sequence shown here is derived from an EMBL/GenBank/DDBJ whole genome shotgun (WGS) entry which is preliminary data.</text>
</comment>
<sequence length="289" mass="31405">MSHESHTDDADRRTDSTTTRSATERAADRSQAMPDVGRRAVLHALGLGAAITVGSGVGAADHDEPHPPRIDSHYGYATPDADAVPERLAPDHTVELHVGDPVPQEHGLLFHFEPPGLAVEPGDIVQFSVTTPDHTITAYHPAHGYQRRVPADVPPFSSPVVSVGGAWLYRFEKEGLYDLFCAPHHILGMAMRIVVGELPDDDVPVYEDTFKGSEGPPPLLAPFSKQFLEHELERFSAGNEDCEWVWLTPQEVLATDALDPAAIQADDGTVSFDEVVDDIDRIPGGHSHE</sequence>
<dbReference type="InterPro" id="IPR000923">
    <property type="entry name" value="BlueCu_1"/>
</dbReference>
<feature type="region of interest" description="Disordered" evidence="3">
    <location>
        <begin position="1"/>
        <end position="35"/>
    </location>
</feature>
<dbReference type="RefSeq" id="WP_220582743.1">
    <property type="nucleotide sequence ID" value="NZ_RKLT01000041.1"/>
</dbReference>
<feature type="compositionally biased region" description="Basic and acidic residues" evidence="3">
    <location>
        <begin position="1"/>
        <end position="15"/>
    </location>
</feature>
<name>A0AAW4PJK4_9EURY</name>
<dbReference type="SUPFAM" id="SSF49503">
    <property type="entry name" value="Cupredoxins"/>
    <property type="match status" value="1"/>
</dbReference>
<organism evidence="5 6">
    <name type="scientific">Haloarcula nitratireducens</name>
    <dbReference type="NCBI Taxonomy" id="2487749"/>
    <lineage>
        <taxon>Archaea</taxon>
        <taxon>Methanobacteriati</taxon>
        <taxon>Methanobacteriota</taxon>
        <taxon>Stenosarchaea group</taxon>
        <taxon>Halobacteria</taxon>
        <taxon>Halobacteriales</taxon>
        <taxon>Haloarculaceae</taxon>
        <taxon>Haloarcula</taxon>
    </lineage>
</organism>
<dbReference type="EMBL" id="RKLT01000041">
    <property type="protein sequence ID" value="MBX0298164.1"/>
    <property type="molecule type" value="Genomic_DNA"/>
</dbReference>
<dbReference type="Proteomes" id="UP001430455">
    <property type="component" value="Unassembled WGS sequence"/>
</dbReference>
<feature type="domain" description="Blue (type 1) copper" evidence="4">
    <location>
        <begin position="110"/>
        <end position="195"/>
    </location>
</feature>
<protein>
    <recommendedName>
        <fullName evidence="4">Blue (type 1) copper domain-containing protein</fullName>
    </recommendedName>
</protein>
<evidence type="ECO:0000313" key="5">
    <source>
        <dbReference type="EMBL" id="MBX0298164.1"/>
    </source>
</evidence>
<dbReference type="Pfam" id="PF00127">
    <property type="entry name" value="Copper-bind"/>
    <property type="match status" value="1"/>
</dbReference>
<evidence type="ECO:0000313" key="6">
    <source>
        <dbReference type="Proteomes" id="UP001430455"/>
    </source>
</evidence>
<evidence type="ECO:0000256" key="3">
    <source>
        <dbReference type="SAM" id="MobiDB-lite"/>
    </source>
</evidence>
<dbReference type="Gene3D" id="2.60.40.420">
    <property type="entry name" value="Cupredoxins - blue copper proteins"/>
    <property type="match status" value="1"/>
</dbReference>
<keyword evidence="6" id="KW-1185">Reference proteome</keyword>
<dbReference type="AlphaFoldDB" id="A0AAW4PJK4"/>